<reference evidence="2" key="1">
    <citation type="journal article" date="2019" name="Int. J. Syst. Evol. Microbiol.">
        <title>The Global Catalogue of Microorganisms (GCM) 10K type strain sequencing project: providing services to taxonomists for standard genome sequencing and annotation.</title>
        <authorList>
            <consortium name="The Broad Institute Genomics Platform"/>
            <consortium name="The Broad Institute Genome Sequencing Center for Infectious Disease"/>
            <person name="Wu L."/>
            <person name="Ma J."/>
        </authorList>
    </citation>
    <scope>NUCLEOTIDE SEQUENCE [LARGE SCALE GENOMIC DNA]</scope>
    <source>
        <strain evidence="2">JCM 18410</strain>
    </source>
</reference>
<dbReference type="RefSeq" id="WP_345672806.1">
    <property type="nucleotide sequence ID" value="NZ_BAABKC010000160.1"/>
</dbReference>
<name>A0ABP9LUQ2_9ACTN</name>
<organism evidence="1 2">
    <name type="scientific">Streptomyces similanensis</name>
    <dbReference type="NCBI Taxonomy" id="1274988"/>
    <lineage>
        <taxon>Bacteria</taxon>
        <taxon>Bacillati</taxon>
        <taxon>Actinomycetota</taxon>
        <taxon>Actinomycetes</taxon>
        <taxon>Kitasatosporales</taxon>
        <taxon>Streptomycetaceae</taxon>
        <taxon>Streptomyces</taxon>
    </lineage>
</organism>
<gene>
    <name evidence="1" type="ORF">GCM10023336_78190</name>
</gene>
<accession>A0ABP9LUQ2</accession>
<proteinExistence type="predicted"/>
<sequence>MTTTLLRYAVDITPDDVEALTGWLVDRLIHRPSVDVDTEEYRTNAALRYLVPAFAGTLSHCFGDEVVERAQTDPEARLRRIQQIQKTWNLLAQAAYPWRDSDGFDTERWHTVRFYDAEDEERLRQHEEKEKAAAAETTAFVSEYRIPGPRREGRNVGEFVVARDPDDPDRWAVFEGTAQARHWDGTSWRHARFTGTSPYLFGRATALALAHQHAERDAADEETSR</sequence>
<dbReference type="EMBL" id="BAABKC010000160">
    <property type="protein sequence ID" value="GAA5083200.1"/>
    <property type="molecule type" value="Genomic_DNA"/>
</dbReference>
<comment type="caution">
    <text evidence="1">The sequence shown here is derived from an EMBL/GenBank/DDBJ whole genome shotgun (WGS) entry which is preliminary data.</text>
</comment>
<dbReference type="Proteomes" id="UP001500124">
    <property type="component" value="Unassembled WGS sequence"/>
</dbReference>
<protein>
    <submittedName>
        <fullName evidence="1">Uncharacterized protein</fullName>
    </submittedName>
</protein>
<keyword evidence="2" id="KW-1185">Reference proteome</keyword>
<evidence type="ECO:0000313" key="2">
    <source>
        <dbReference type="Proteomes" id="UP001500124"/>
    </source>
</evidence>
<evidence type="ECO:0000313" key="1">
    <source>
        <dbReference type="EMBL" id="GAA5083200.1"/>
    </source>
</evidence>